<dbReference type="STRING" id="926559.JoomaDRAFT_1424"/>
<protein>
    <recommendedName>
        <fullName evidence="3">MepB protein</fullName>
    </recommendedName>
</protein>
<proteinExistence type="predicted"/>
<dbReference type="eggNOG" id="COG4815">
    <property type="taxonomic scope" value="Bacteria"/>
</dbReference>
<dbReference type="AlphaFoldDB" id="I3C496"/>
<dbReference type="HOGENOM" id="CLU_111604_0_0_10"/>
<dbReference type="PIRSF" id="PIRSF032285">
    <property type="entry name" value="UCP032285"/>
    <property type="match status" value="1"/>
</dbReference>
<accession>I3C496</accession>
<dbReference type="EMBL" id="JH651379">
    <property type="protein sequence ID" value="EIJ38439.1"/>
    <property type="molecule type" value="Genomic_DNA"/>
</dbReference>
<evidence type="ECO:0008006" key="3">
    <source>
        <dbReference type="Google" id="ProtNLM"/>
    </source>
</evidence>
<organism evidence="1 2">
    <name type="scientific">Galbibacter orientalis DSM 19592</name>
    <dbReference type="NCBI Taxonomy" id="926559"/>
    <lineage>
        <taxon>Bacteria</taxon>
        <taxon>Pseudomonadati</taxon>
        <taxon>Bacteroidota</taxon>
        <taxon>Flavobacteriia</taxon>
        <taxon>Flavobacteriales</taxon>
        <taxon>Flavobacteriaceae</taxon>
        <taxon>Galbibacter</taxon>
    </lineage>
</organism>
<dbReference type="Pfam" id="PF08877">
    <property type="entry name" value="MepB-like"/>
    <property type="match status" value="1"/>
</dbReference>
<dbReference type="Proteomes" id="UP000004690">
    <property type="component" value="Unassembled WGS sequence"/>
</dbReference>
<evidence type="ECO:0000313" key="1">
    <source>
        <dbReference type="EMBL" id="EIJ38439.1"/>
    </source>
</evidence>
<name>I3C496_9FLAO</name>
<dbReference type="InterPro" id="IPR038231">
    <property type="entry name" value="MepB-like_sf"/>
</dbReference>
<reference evidence="1 2" key="1">
    <citation type="submission" date="2012-02" db="EMBL/GenBank/DDBJ databases">
        <title>Improved High-Quality Draft genome of Joostella marina DSM 19592.</title>
        <authorList>
            <consortium name="US DOE Joint Genome Institute (JGI-PGF)"/>
            <person name="Lucas S."/>
            <person name="Copeland A."/>
            <person name="Lapidus A."/>
            <person name="Bruce D."/>
            <person name="Goodwin L."/>
            <person name="Pitluck S."/>
            <person name="Peters L."/>
            <person name="Chertkov O."/>
            <person name="Ovchinnikova G."/>
            <person name="Kyrpides N."/>
            <person name="Mavromatis K."/>
            <person name="Detter J.C."/>
            <person name="Han C."/>
            <person name="Land M."/>
            <person name="Hauser L."/>
            <person name="Markowitz V."/>
            <person name="Cheng J.-F."/>
            <person name="Hugenholtz P."/>
            <person name="Woyke T."/>
            <person name="Wu D."/>
            <person name="Tindall B."/>
            <person name="Brambilla E."/>
            <person name="Klenk H.-P."/>
            <person name="Eisen J.A."/>
        </authorList>
    </citation>
    <scope>NUCLEOTIDE SEQUENCE [LARGE SCALE GENOMIC DNA]</scope>
    <source>
        <strain evidence="1 2">DSM 19592</strain>
    </source>
</reference>
<sequence>MSKKASNTITLAHKMNPTLSNIITNVYAECKLEISNFKTEIESKEYFACTFRLNEFAIIYREAKVTPKKAGQFVTFWKRTEKGPIAPYCINDPFNFYVVTVKTANKLGQFVFPKSVLIQKGIISTENKEGKRAFRVYPPWDNPQNKQAERSQKWQLAYFYQINENLKLTTSRQAYEVFKGK</sequence>
<keyword evidence="2" id="KW-1185">Reference proteome</keyword>
<dbReference type="Gene3D" id="3.40.1350.140">
    <property type="entry name" value="MepB-like"/>
    <property type="match status" value="1"/>
</dbReference>
<dbReference type="RefSeq" id="WP_008611630.1">
    <property type="nucleotide sequence ID" value="NZ_JH651379.1"/>
</dbReference>
<gene>
    <name evidence="1" type="ORF">JoomaDRAFT_1424</name>
</gene>
<evidence type="ECO:0000313" key="2">
    <source>
        <dbReference type="Proteomes" id="UP000004690"/>
    </source>
</evidence>
<dbReference type="InterPro" id="IPR011235">
    <property type="entry name" value="MepB-like"/>
</dbReference>